<evidence type="ECO:0000256" key="10">
    <source>
        <dbReference type="ARBA" id="ARBA00048513"/>
    </source>
</evidence>
<evidence type="ECO:0000256" key="3">
    <source>
        <dbReference type="ARBA" id="ARBA00026104"/>
    </source>
</evidence>
<dbReference type="PRINTS" id="PR00111">
    <property type="entry name" value="ABHYDROLASE"/>
</dbReference>
<dbReference type="OrthoDB" id="6424307at2759"/>
<dbReference type="InterPro" id="IPR000073">
    <property type="entry name" value="AB_hydrolase_1"/>
</dbReference>
<dbReference type="GO" id="GO:0016787">
    <property type="term" value="F:hydrolase activity"/>
    <property type="evidence" value="ECO:0007669"/>
    <property type="project" value="UniProtKB-KW"/>
</dbReference>
<dbReference type="PANTHER" id="PTHR46118:SF4">
    <property type="entry name" value="PROTEIN ABHD11"/>
    <property type="match status" value="1"/>
</dbReference>
<comment type="catalytic activity">
    <reaction evidence="11">
        <text>1-octadecanoyl-2-(5Z,8Z,11Z,14Z-eicosatetraenoyl)-sn-glycerol + H2O = 2-(5Z,8Z,11Z,14Z-eicosatetraenoyl)-glycerol + octadecanoate + H(+)</text>
        <dbReference type="Rhea" id="RHEA:38507"/>
        <dbReference type="ChEBI" id="CHEBI:15377"/>
        <dbReference type="ChEBI" id="CHEBI:15378"/>
        <dbReference type="ChEBI" id="CHEBI:25629"/>
        <dbReference type="ChEBI" id="CHEBI:52392"/>
        <dbReference type="ChEBI" id="CHEBI:75728"/>
    </reaction>
</comment>
<dbReference type="SUPFAM" id="SSF53474">
    <property type="entry name" value="alpha/beta-Hydrolases"/>
    <property type="match status" value="1"/>
</dbReference>
<keyword evidence="14" id="KW-1185">Reference proteome</keyword>
<comment type="catalytic activity">
    <reaction evidence="8">
        <text>1-octadecanoyl-2-(4Z,7Z,10Z,13Z,16Z,19Z-docosahexaenoyl)-sn-glycerol + H2O = 2-(4Z,7Z,10Z,13Z,16Z,19Z-docosahexaenoyl)-glycerol + octadecanoate + H(+)</text>
        <dbReference type="Rhea" id="RHEA:77107"/>
        <dbReference type="ChEBI" id="CHEBI:15377"/>
        <dbReference type="ChEBI" id="CHEBI:15378"/>
        <dbReference type="ChEBI" id="CHEBI:25629"/>
        <dbReference type="ChEBI" id="CHEBI:77129"/>
        <dbReference type="ChEBI" id="CHEBI:186738"/>
    </reaction>
</comment>
<comment type="caution">
    <text evidence="13">The sequence shown here is derived from an EMBL/GenBank/DDBJ whole genome shotgun (WGS) entry which is preliminary data.</text>
</comment>
<evidence type="ECO:0000256" key="7">
    <source>
        <dbReference type="ARBA" id="ARBA00044064"/>
    </source>
</evidence>
<accession>A0A8X6GJE5</accession>
<comment type="catalytic activity">
    <reaction evidence="10">
        <text>1-octadecanoyl-2-(9Z-octadecenoyl)-sn-glycerol + H2O = 2-(9Z-octadecenoyl)-glycerol + octadecanoate + H(+)</text>
        <dbReference type="Rhea" id="RHEA:77103"/>
        <dbReference type="ChEBI" id="CHEBI:15377"/>
        <dbReference type="ChEBI" id="CHEBI:15378"/>
        <dbReference type="ChEBI" id="CHEBI:25629"/>
        <dbReference type="ChEBI" id="CHEBI:73990"/>
        <dbReference type="ChEBI" id="CHEBI:75468"/>
    </reaction>
</comment>
<comment type="catalytic activity">
    <reaction evidence="5">
        <text>a 1,2-diacyl-sn-glycerol + H2O = a 2-acylglycerol + a fatty acid + H(+)</text>
        <dbReference type="Rhea" id="RHEA:33275"/>
        <dbReference type="ChEBI" id="CHEBI:15377"/>
        <dbReference type="ChEBI" id="CHEBI:15378"/>
        <dbReference type="ChEBI" id="CHEBI:17389"/>
        <dbReference type="ChEBI" id="CHEBI:17815"/>
        <dbReference type="ChEBI" id="CHEBI:28868"/>
        <dbReference type="EC" id="3.1.1.116"/>
    </reaction>
</comment>
<comment type="catalytic activity">
    <reaction evidence="6">
        <text>a 1,3-diacyl-sn-glycerol + H2O = a 1-acyl-sn-glycerol + a fatty acid + H(+)</text>
        <dbReference type="Rhea" id="RHEA:38503"/>
        <dbReference type="ChEBI" id="CHEBI:15377"/>
        <dbReference type="ChEBI" id="CHEBI:15378"/>
        <dbReference type="ChEBI" id="CHEBI:28868"/>
        <dbReference type="ChEBI" id="CHEBI:64683"/>
        <dbReference type="ChEBI" id="CHEBI:77272"/>
    </reaction>
</comment>
<evidence type="ECO:0000313" key="14">
    <source>
        <dbReference type="Proteomes" id="UP000887116"/>
    </source>
</evidence>
<evidence type="ECO:0000259" key="12">
    <source>
        <dbReference type="Pfam" id="PF00561"/>
    </source>
</evidence>
<sequence length="257" mass="29715">MLHGRMNSKKTWKKFAPEIAKRTQREVYIYDARNHGDSYWDDEMDLDILTEDLEEFMNDFDMEQAILIGHSMGGKTALTFALKKPEAVEKLIVEDMDTKDYPEFAKHAHLGKLNIMRESLTAIPANADEMTARKAVLKFLQEKLNPDPKQPRKSPTYSLEELPIRKEGNSYVWQANLDILEDTFLKDKFNKKLSGVYNGKSLFLYGKKSFFNVERDEDINKFFPQAIKVGIEGAGHMIHQEFPGEFLNHVTSFILKS</sequence>
<gene>
    <name evidence="13" type="primary">Abhd11</name>
    <name evidence="13" type="ORF">TNCT_230621</name>
</gene>
<evidence type="ECO:0000256" key="9">
    <source>
        <dbReference type="ARBA" id="ARBA00048504"/>
    </source>
</evidence>
<evidence type="ECO:0000256" key="1">
    <source>
        <dbReference type="ARBA" id="ARBA00008645"/>
    </source>
</evidence>
<evidence type="ECO:0000256" key="11">
    <source>
        <dbReference type="ARBA" id="ARBA00048919"/>
    </source>
</evidence>
<feature type="domain" description="AB hydrolase-1" evidence="12">
    <location>
        <begin position="1"/>
        <end position="241"/>
    </location>
</feature>
<organism evidence="13 14">
    <name type="scientific">Trichonephila clavata</name>
    <name type="common">Joro spider</name>
    <name type="synonym">Nephila clavata</name>
    <dbReference type="NCBI Taxonomy" id="2740835"/>
    <lineage>
        <taxon>Eukaryota</taxon>
        <taxon>Metazoa</taxon>
        <taxon>Ecdysozoa</taxon>
        <taxon>Arthropoda</taxon>
        <taxon>Chelicerata</taxon>
        <taxon>Arachnida</taxon>
        <taxon>Araneae</taxon>
        <taxon>Araneomorphae</taxon>
        <taxon>Entelegynae</taxon>
        <taxon>Araneoidea</taxon>
        <taxon>Nephilidae</taxon>
        <taxon>Trichonephila</taxon>
    </lineage>
</organism>
<dbReference type="EMBL" id="BMAO01015628">
    <property type="protein sequence ID" value="GFR03170.1"/>
    <property type="molecule type" value="Genomic_DNA"/>
</dbReference>
<comment type="catalytic activity">
    <reaction evidence="9">
        <text>1,2-didecanoylglycerol + H2O = decanoylglycerol + decanoate + H(+)</text>
        <dbReference type="Rhea" id="RHEA:48596"/>
        <dbReference type="ChEBI" id="CHEBI:11152"/>
        <dbReference type="ChEBI" id="CHEBI:15377"/>
        <dbReference type="ChEBI" id="CHEBI:15378"/>
        <dbReference type="ChEBI" id="CHEBI:27689"/>
        <dbReference type="ChEBI" id="CHEBI:90605"/>
    </reaction>
</comment>
<dbReference type="Proteomes" id="UP000887116">
    <property type="component" value="Unassembled WGS sequence"/>
</dbReference>
<proteinExistence type="inferred from homology"/>
<protein>
    <recommendedName>
        <fullName evidence="7">sn-1-specific diacylglycerol lipase ABHD11</fullName>
        <ecNumber evidence="3">3.1.1.116</ecNumber>
    </recommendedName>
    <alternativeName>
        <fullName evidence="4">Alpha/beta hydrolase domain-containing protein 11</fullName>
    </alternativeName>
</protein>
<comment type="similarity">
    <text evidence="1">Belongs to the AB hydrolase superfamily.</text>
</comment>
<evidence type="ECO:0000256" key="4">
    <source>
        <dbReference type="ARBA" id="ARBA00042703"/>
    </source>
</evidence>
<evidence type="ECO:0000256" key="6">
    <source>
        <dbReference type="ARBA" id="ARBA00043742"/>
    </source>
</evidence>
<dbReference type="EC" id="3.1.1.116" evidence="3"/>
<evidence type="ECO:0000313" key="13">
    <source>
        <dbReference type="EMBL" id="GFR03170.1"/>
    </source>
</evidence>
<evidence type="ECO:0000256" key="8">
    <source>
        <dbReference type="ARBA" id="ARBA00048283"/>
    </source>
</evidence>
<dbReference type="Gene3D" id="3.40.50.1820">
    <property type="entry name" value="alpha/beta hydrolase"/>
    <property type="match status" value="1"/>
</dbReference>
<dbReference type="Pfam" id="PF00561">
    <property type="entry name" value="Abhydrolase_1"/>
    <property type="match status" value="1"/>
</dbReference>
<evidence type="ECO:0000256" key="5">
    <source>
        <dbReference type="ARBA" id="ARBA00043667"/>
    </source>
</evidence>
<dbReference type="AlphaFoldDB" id="A0A8X6GJE5"/>
<name>A0A8X6GJE5_TRICU</name>
<keyword evidence="2" id="KW-0378">Hydrolase</keyword>
<dbReference type="InterPro" id="IPR029058">
    <property type="entry name" value="AB_hydrolase_fold"/>
</dbReference>
<evidence type="ECO:0000256" key="2">
    <source>
        <dbReference type="ARBA" id="ARBA00022801"/>
    </source>
</evidence>
<dbReference type="PANTHER" id="PTHR46118">
    <property type="entry name" value="PROTEIN ABHD11"/>
    <property type="match status" value="1"/>
</dbReference>
<reference evidence="13" key="1">
    <citation type="submission" date="2020-07" db="EMBL/GenBank/DDBJ databases">
        <title>Multicomponent nature underlies the extraordinary mechanical properties of spider dragline silk.</title>
        <authorList>
            <person name="Kono N."/>
            <person name="Nakamura H."/>
            <person name="Mori M."/>
            <person name="Yoshida Y."/>
            <person name="Ohtoshi R."/>
            <person name="Malay A.D."/>
            <person name="Moran D.A.P."/>
            <person name="Tomita M."/>
            <person name="Numata K."/>
            <person name="Arakawa K."/>
        </authorList>
    </citation>
    <scope>NUCLEOTIDE SEQUENCE</scope>
</reference>